<feature type="region of interest" description="Disordered" evidence="1">
    <location>
        <begin position="1"/>
        <end position="96"/>
    </location>
</feature>
<protein>
    <submittedName>
        <fullName evidence="2">Uncharacterized protein</fullName>
    </submittedName>
</protein>
<evidence type="ECO:0000313" key="2">
    <source>
        <dbReference type="EMBL" id="OBR15641.1"/>
    </source>
</evidence>
<feature type="compositionally biased region" description="Basic and acidic residues" evidence="1">
    <location>
        <begin position="10"/>
        <end position="28"/>
    </location>
</feature>
<comment type="caution">
    <text evidence="2">The sequence shown here is derived from an EMBL/GenBank/DDBJ whole genome shotgun (WGS) entry which is preliminary data.</text>
</comment>
<dbReference type="Proteomes" id="UP000092177">
    <property type="component" value="Chromosome 1"/>
</dbReference>
<organism evidence="2 3">
    <name type="scientific">Colletotrichum higginsianum (strain IMI 349063)</name>
    <name type="common">Crucifer anthracnose fungus</name>
    <dbReference type="NCBI Taxonomy" id="759273"/>
    <lineage>
        <taxon>Eukaryota</taxon>
        <taxon>Fungi</taxon>
        <taxon>Dikarya</taxon>
        <taxon>Ascomycota</taxon>
        <taxon>Pezizomycotina</taxon>
        <taxon>Sordariomycetes</taxon>
        <taxon>Hypocreomycetidae</taxon>
        <taxon>Glomerellales</taxon>
        <taxon>Glomerellaceae</taxon>
        <taxon>Colletotrichum</taxon>
        <taxon>Colletotrichum destructivum species complex</taxon>
    </lineage>
</organism>
<dbReference type="AlphaFoldDB" id="A0A1B7YUC8"/>
<feature type="region of interest" description="Disordered" evidence="1">
    <location>
        <begin position="115"/>
        <end position="144"/>
    </location>
</feature>
<dbReference type="RefSeq" id="XP_018164158.1">
    <property type="nucleotide sequence ID" value="XM_018295796.1"/>
</dbReference>
<sequence length="187" mass="20947">MTKYVLCEEETVRRREETIPGRSPDDPRTTSGAEPVSGRPRPETQMPPERVPSDEPIPEGTPSYNSTQDKPVWPRPASPAQRDPQRHEERPQNGSVTAACLSATLFFPLFLSTPARPADANRKTKKKKRSSYGARHGPKNPVPSPAKALYLLSYIYPANVTRPRHPSYDTLRASYAIIIIRESRSSQ</sequence>
<evidence type="ECO:0000256" key="1">
    <source>
        <dbReference type="SAM" id="MobiDB-lite"/>
    </source>
</evidence>
<gene>
    <name evidence="2" type="ORF">CH63R_00821</name>
</gene>
<keyword evidence="3" id="KW-1185">Reference proteome</keyword>
<dbReference type="GeneID" id="28859903"/>
<proteinExistence type="predicted"/>
<evidence type="ECO:0000313" key="3">
    <source>
        <dbReference type="Proteomes" id="UP000092177"/>
    </source>
</evidence>
<dbReference type="VEuPathDB" id="FungiDB:CH63R_00821"/>
<name>A0A1B7YUC8_COLHI</name>
<reference evidence="3" key="1">
    <citation type="journal article" date="2017" name="BMC Genomics">
        <title>Gapless genome assembly of Colletotrichum higginsianum reveals chromosome structure and association of transposable elements with secondary metabolite gene clusters.</title>
        <authorList>
            <person name="Dallery J.-F."/>
            <person name="Lapalu N."/>
            <person name="Zampounis A."/>
            <person name="Pigne S."/>
            <person name="Luyten I."/>
            <person name="Amselem J."/>
            <person name="Wittenberg A.H.J."/>
            <person name="Zhou S."/>
            <person name="de Queiroz M.V."/>
            <person name="Robin G.P."/>
            <person name="Auger A."/>
            <person name="Hainaut M."/>
            <person name="Henrissat B."/>
            <person name="Kim K.-T."/>
            <person name="Lee Y.-H."/>
            <person name="Lespinet O."/>
            <person name="Schwartz D.C."/>
            <person name="Thon M.R."/>
            <person name="O'Connell R.J."/>
        </authorList>
    </citation>
    <scope>NUCLEOTIDE SEQUENCE [LARGE SCALE GENOMIC DNA]</scope>
    <source>
        <strain evidence="3">IMI 349063</strain>
    </source>
</reference>
<dbReference type="EMBL" id="LTAN01000001">
    <property type="protein sequence ID" value="OBR15641.1"/>
    <property type="molecule type" value="Genomic_DNA"/>
</dbReference>
<accession>A0A1B7YUC8</accession>
<dbReference type="KEGG" id="chig:CH63R_00821"/>